<evidence type="ECO:0000256" key="1">
    <source>
        <dbReference type="ARBA" id="ARBA00004479"/>
    </source>
</evidence>
<dbReference type="STRING" id="97331.A0A437A3R6"/>
<protein>
    <recommendedName>
        <fullName evidence="8">L-type lectin-like domain-containing protein</fullName>
    </recommendedName>
</protein>
<accession>A0A437A3R6</accession>
<evidence type="ECO:0000256" key="6">
    <source>
        <dbReference type="SAM" id="MobiDB-lite"/>
    </source>
</evidence>
<dbReference type="PANTHER" id="PTHR12223">
    <property type="entry name" value="VESICULAR MANNOSE-BINDING LECTIN"/>
    <property type="match status" value="1"/>
</dbReference>
<keyword evidence="3" id="KW-0732">Signal</keyword>
<dbReference type="RefSeq" id="XP_067491231.1">
    <property type="nucleotide sequence ID" value="XM_067633019.1"/>
</dbReference>
<dbReference type="GO" id="GO:0006888">
    <property type="term" value="P:endoplasmic reticulum to Golgi vesicle-mediated transport"/>
    <property type="evidence" value="ECO:0007669"/>
    <property type="project" value="TreeGrafter"/>
</dbReference>
<dbReference type="Pfam" id="PF03388">
    <property type="entry name" value="Lectin_leg-like"/>
    <property type="match status" value="1"/>
</dbReference>
<dbReference type="GO" id="GO:0005537">
    <property type="term" value="F:D-mannose binding"/>
    <property type="evidence" value="ECO:0007669"/>
    <property type="project" value="TreeGrafter"/>
</dbReference>
<dbReference type="GO" id="GO:0030134">
    <property type="term" value="C:COPII-coated ER to Golgi transport vesicle"/>
    <property type="evidence" value="ECO:0007669"/>
    <property type="project" value="TreeGrafter"/>
</dbReference>
<feature type="compositionally biased region" description="Basic and acidic residues" evidence="6">
    <location>
        <begin position="326"/>
        <end position="342"/>
    </location>
</feature>
<dbReference type="GO" id="GO:0005789">
    <property type="term" value="C:endoplasmic reticulum membrane"/>
    <property type="evidence" value="ECO:0007669"/>
    <property type="project" value="TreeGrafter"/>
</dbReference>
<evidence type="ECO:0000256" key="3">
    <source>
        <dbReference type="ARBA" id="ARBA00022729"/>
    </source>
</evidence>
<dbReference type="Gene3D" id="2.60.120.200">
    <property type="match status" value="1"/>
</dbReference>
<gene>
    <name evidence="9" type="ORF">DFL_003998</name>
</gene>
<evidence type="ECO:0000256" key="4">
    <source>
        <dbReference type="ARBA" id="ARBA00022989"/>
    </source>
</evidence>
<dbReference type="SUPFAM" id="SSF49899">
    <property type="entry name" value="Concanavalin A-like lectins/glucanases"/>
    <property type="match status" value="1"/>
</dbReference>
<keyword evidence="5 7" id="KW-0472">Membrane</keyword>
<sequence length="547" mass="62557">METWFLRINYNLAGECPCLSDNGGVFQQLCSEEELIPVSTKLDIPKYKGRPLAPARAESQFVANNLTHTLPADPQKPAAKPAFGQLSPPLKPIRTSYTGAEHPYRKDPEWDPFFTFGHNLPISHDGQSIDHFEVIGHPEILSDRVILTPPHPGNQRAAVWSDHSNHNKQWEFHVPFRASGPERAGGSLQVWYTHRGASVTGTSSIYTAKPFEGLAIVIDSQGGRGQIRGYLNDGTTDYSIHHHPQSLAFGQCDAAYRNLGRPSDLKISYTHDHGLRVELDDHICFETNKVNLPNNYRWGVSAASAENPDSFELFGLKLALHKEWEERQDDQRLDDQHEEKEKKNRNREKKGEKPRNEDRHEEEIQKRHKEAAEHHARMVDSKYRELKSQYELKDEDASRFKDHDSQFSDLHMRMQALTHQVAEVQRVAGEISFNVGNMLQTMDEFFGQSGDGEGGHFEHTLKDIERRMHSVDQTVQNLERSLRHEGDKINLLKEHHDNLHHNIKNAVIAHGPNMGFSISILIVFQVMLVIAYVVYKRRRAISPKKYL</sequence>
<name>A0A437A3R6_ARTFL</name>
<feature type="transmembrane region" description="Helical" evidence="7">
    <location>
        <begin position="514"/>
        <end position="535"/>
    </location>
</feature>
<dbReference type="AlphaFoldDB" id="A0A437A3R6"/>
<comment type="caution">
    <text evidence="9">The sequence shown here is derived from an EMBL/GenBank/DDBJ whole genome shotgun (WGS) entry which is preliminary data.</text>
</comment>
<evidence type="ECO:0000259" key="8">
    <source>
        <dbReference type="PROSITE" id="PS51328"/>
    </source>
</evidence>
<dbReference type="Proteomes" id="UP000283090">
    <property type="component" value="Unassembled WGS sequence"/>
</dbReference>
<feature type="compositionally biased region" description="Basic and acidic residues" evidence="6">
    <location>
        <begin position="349"/>
        <end position="381"/>
    </location>
</feature>
<evidence type="ECO:0000256" key="7">
    <source>
        <dbReference type="SAM" id="Phobius"/>
    </source>
</evidence>
<feature type="domain" description="L-type lectin-like" evidence="8">
    <location>
        <begin position="110"/>
        <end position="321"/>
    </location>
</feature>
<dbReference type="InterPro" id="IPR013320">
    <property type="entry name" value="ConA-like_dom_sf"/>
</dbReference>
<evidence type="ECO:0000256" key="5">
    <source>
        <dbReference type="ARBA" id="ARBA00023136"/>
    </source>
</evidence>
<dbReference type="InterPro" id="IPR051136">
    <property type="entry name" value="Intracellular_Lectin-GPT"/>
</dbReference>
<dbReference type="OrthoDB" id="10265193at2759"/>
<dbReference type="GO" id="GO:0005793">
    <property type="term" value="C:endoplasmic reticulum-Golgi intermediate compartment"/>
    <property type="evidence" value="ECO:0007669"/>
    <property type="project" value="TreeGrafter"/>
</dbReference>
<feature type="region of interest" description="Disordered" evidence="6">
    <location>
        <begin position="326"/>
        <end position="381"/>
    </location>
</feature>
<dbReference type="GeneID" id="93586309"/>
<reference evidence="9 10" key="1">
    <citation type="submission" date="2019-01" db="EMBL/GenBank/DDBJ databases">
        <title>Intercellular communication is required for trap formation in the nematode-trapping fungus Duddingtonia flagrans.</title>
        <authorList>
            <person name="Youssar L."/>
            <person name="Wernet V."/>
            <person name="Hensel N."/>
            <person name="Hildebrandt H.-G."/>
            <person name="Fischer R."/>
        </authorList>
    </citation>
    <scope>NUCLEOTIDE SEQUENCE [LARGE SCALE GENOMIC DNA]</scope>
    <source>
        <strain evidence="9 10">CBS H-5679</strain>
    </source>
</reference>
<dbReference type="PROSITE" id="PS51328">
    <property type="entry name" value="L_LECTIN_LIKE"/>
    <property type="match status" value="1"/>
</dbReference>
<dbReference type="InterPro" id="IPR005052">
    <property type="entry name" value="Lectin_leg"/>
</dbReference>
<dbReference type="GO" id="GO:0000139">
    <property type="term" value="C:Golgi membrane"/>
    <property type="evidence" value="ECO:0007669"/>
    <property type="project" value="TreeGrafter"/>
</dbReference>
<proteinExistence type="predicted"/>
<organism evidence="9 10">
    <name type="scientific">Arthrobotrys flagrans</name>
    <name type="common">Nematode-trapping fungus</name>
    <name type="synonym">Trichothecium flagrans</name>
    <dbReference type="NCBI Taxonomy" id="97331"/>
    <lineage>
        <taxon>Eukaryota</taxon>
        <taxon>Fungi</taxon>
        <taxon>Dikarya</taxon>
        <taxon>Ascomycota</taxon>
        <taxon>Pezizomycotina</taxon>
        <taxon>Orbiliomycetes</taxon>
        <taxon>Orbiliales</taxon>
        <taxon>Orbiliaceae</taxon>
        <taxon>Arthrobotrys</taxon>
    </lineage>
</organism>
<keyword evidence="4 7" id="KW-1133">Transmembrane helix</keyword>
<evidence type="ECO:0000256" key="2">
    <source>
        <dbReference type="ARBA" id="ARBA00022692"/>
    </source>
</evidence>
<dbReference type="VEuPathDB" id="FungiDB:DFL_003998"/>
<evidence type="ECO:0000313" key="10">
    <source>
        <dbReference type="Proteomes" id="UP000283090"/>
    </source>
</evidence>
<dbReference type="EMBL" id="SAEB01000006">
    <property type="protein sequence ID" value="RVD85687.1"/>
    <property type="molecule type" value="Genomic_DNA"/>
</dbReference>
<keyword evidence="2 7" id="KW-0812">Transmembrane</keyword>
<comment type="subcellular location">
    <subcellularLocation>
        <location evidence="1">Membrane</location>
        <topology evidence="1">Single-pass type I membrane protein</topology>
    </subcellularLocation>
</comment>
<dbReference type="PANTHER" id="PTHR12223:SF28">
    <property type="entry name" value="LECTIN, MANNOSE BINDING 1 LIKE"/>
    <property type="match status" value="1"/>
</dbReference>
<keyword evidence="10" id="KW-1185">Reference proteome</keyword>
<evidence type="ECO:0000313" key="9">
    <source>
        <dbReference type="EMBL" id="RVD85687.1"/>
    </source>
</evidence>